<protein>
    <submittedName>
        <fullName evidence="2">Uncharacterized protein</fullName>
    </submittedName>
</protein>
<evidence type="ECO:0000313" key="3">
    <source>
        <dbReference type="Proteomes" id="UP000216225"/>
    </source>
</evidence>
<dbReference type="EMBL" id="NKDB02000002">
    <property type="protein sequence ID" value="RKJ96934.1"/>
    <property type="molecule type" value="Genomic_DNA"/>
</dbReference>
<evidence type="ECO:0000256" key="1">
    <source>
        <dbReference type="SAM" id="SignalP"/>
    </source>
</evidence>
<reference evidence="2 3" key="1">
    <citation type="submission" date="2018-09" db="EMBL/GenBank/DDBJ databases">
        <title>Genome comparison of Alicycliphilus sp. BQ1, a polyurethanolytic bacterium, with its closest phylogenetic relatives Alicycliphilus denitrificans BC and K601, unable to attack polyurethane.</title>
        <authorList>
            <person name="Loza-Tavera H."/>
            <person name="Lozano L."/>
            <person name="Cevallos M."/>
            <person name="Maya-Lucas O."/>
            <person name="Garcia-Mena J."/>
            <person name="Hernandez J."/>
        </authorList>
    </citation>
    <scope>NUCLEOTIDE SEQUENCE [LARGE SCALE GENOMIC DNA]</scope>
    <source>
        <strain evidence="2 3">BQ1</strain>
    </source>
</reference>
<gene>
    <name evidence="2" type="ORF">CE154_013085</name>
</gene>
<dbReference type="AlphaFoldDB" id="A0A420KCS1"/>
<organism evidence="2 3">
    <name type="scientific">Alicycliphilus denitrificans</name>
    <dbReference type="NCBI Taxonomy" id="179636"/>
    <lineage>
        <taxon>Bacteria</taxon>
        <taxon>Pseudomonadati</taxon>
        <taxon>Pseudomonadota</taxon>
        <taxon>Betaproteobacteria</taxon>
        <taxon>Burkholderiales</taxon>
        <taxon>Comamonadaceae</taxon>
        <taxon>Alicycliphilus</taxon>
    </lineage>
</organism>
<comment type="caution">
    <text evidence="2">The sequence shown here is derived from an EMBL/GenBank/DDBJ whole genome shotgun (WGS) entry which is preliminary data.</text>
</comment>
<feature type="signal peptide" evidence="1">
    <location>
        <begin position="1"/>
        <end position="29"/>
    </location>
</feature>
<accession>A0A420KCS1</accession>
<sequence>MPSLATARTRTCRLLAWLLAGGPLCPAMGQTSFAPPAPAMAPVEISGSSAPLDTRGESLRLDVTRWMPPGRAGSLGFSLGLMLPTQADLRPYTTAVAPWSSDVGLRWRAPLGSGHHLDMAVWARTARPAQDTDAMGMIWHREQGSYGTRLEVQWTTSRTRGLVPEFGAIGVQLQGDSRLLLRARRGGPMLYYRTRF</sequence>
<evidence type="ECO:0000313" key="2">
    <source>
        <dbReference type="EMBL" id="RKJ96934.1"/>
    </source>
</evidence>
<dbReference type="Proteomes" id="UP000216225">
    <property type="component" value="Unassembled WGS sequence"/>
</dbReference>
<name>A0A420KCS1_9BURK</name>
<proteinExistence type="predicted"/>
<dbReference type="RefSeq" id="WP_094438472.1">
    <property type="nucleotide sequence ID" value="NZ_NKDB02000002.1"/>
</dbReference>
<keyword evidence="1" id="KW-0732">Signal</keyword>
<feature type="chain" id="PRO_5019139137" evidence="1">
    <location>
        <begin position="30"/>
        <end position="196"/>
    </location>
</feature>